<reference evidence="2" key="1">
    <citation type="submission" date="2022-11" db="UniProtKB">
        <authorList>
            <consortium name="EnsemblMetazoa"/>
        </authorList>
    </citation>
    <scope>IDENTIFICATION</scope>
</reference>
<evidence type="ECO:0000256" key="1">
    <source>
        <dbReference type="SAM" id="MobiDB-lite"/>
    </source>
</evidence>
<evidence type="ECO:0000313" key="3">
    <source>
        <dbReference type="Proteomes" id="UP000887568"/>
    </source>
</evidence>
<feature type="region of interest" description="Disordered" evidence="1">
    <location>
        <begin position="140"/>
        <end position="172"/>
    </location>
</feature>
<dbReference type="Proteomes" id="UP000887568">
    <property type="component" value="Unplaced"/>
</dbReference>
<dbReference type="EnsemblMetazoa" id="XM_038206908.1">
    <property type="protein sequence ID" value="XP_038062836.1"/>
    <property type="gene ID" value="LOC119733312"/>
</dbReference>
<evidence type="ECO:0000313" key="2">
    <source>
        <dbReference type="EnsemblMetazoa" id="XP_038062836.1"/>
    </source>
</evidence>
<feature type="compositionally biased region" description="Polar residues" evidence="1">
    <location>
        <begin position="145"/>
        <end position="154"/>
    </location>
</feature>
<accession>A0A914AH41</accession>
<protein>
    <submittedName>
        <fullName evidence="2">Uncharacterized protein</fullName>
    </submittedName>
</protein>
<sequence>MATGVQHDLMKQTQCFWSMLDELAETDEDAYRKFMATNLQRGQQELTPAKPWMCVKTRIMYWTCELLHCHSRLQSNAFRGLKDYTRLDYRSCLQVNCAHITSAKWQNHRVREPKDEMRHKCCGHKLTLVQAQHKTFRQLRPNKSRLVTNNLPSRNQHHNHSRNYSQDSISHK</sequence>
<name>A0A914AH41_PATMI</name>
<keyword evidence="3" id="KW-1185">Reference proteome</keyword>
<feature type="compositionally biased region" description="Polar residues" evidence="1">
    <location>
        <begin position="162"/>
        <end position="172"/>
    </location>
</feature>
<organism evidence="2 3">
    <name type="scientific">Patiria miniata</name>
    <name type="common">Bat star</name>
    <name type="synonym">Asterina miniata</name>
    <dbReference type="NCBI Taxonomy" id="46514"/>
    <lineage>
        <taxon>Eukaryota</taxon>
        <taxon>Metazoa</taxon>
        <taxon>Echinodermata</taxon>
        <taxon>Eleutherozoa</taxon>
        <taxon>Asterozoa</taxon>
        <taxon>Asteroidea</taxon>
        <taxon>Valvatacea</taxon>
        <taxon>Valvatida</taxon>
        <taxon>Asterinidae</taxon>
        <taxon>Patiria</taxon>
    </lineage>
</organism>
<dbReference type="RefSeq" id="XP_038062836.1">
    <property type="nucleotide sequence ID" value="XM_038206908.1"/>
</dbReference>
<dbReference type="OrthoDB" id="545063at2759"/>
<dbReference type="GeneID" id="119733312"/>
<dbReference type="AlphaFoldDB" id="A0A914AH41"/>
<proteinExistence type="predicted"/>